<dbReference type="AlphaFoldDB" id="K1XUW1"/>
<evidence type="ECO:0000256" key="1">
    <source>
        <dbReference type="SAM" id="MobiDB-lite"/>
    </source>
</evidence>
<keyword evidence="3" id="KW-1185">Reference proteome</keyword>
<protein>
    <submittedName>
        <fullName evidence="2">Uncharacterized protein</fullName>
    </submittedName>
</protein>
<name>K1XUW1_MARBU</name>
<sequence>MTYNVNVTLNTYYYVRYYSVAVARRGRKNKQKHSLHSGRGINQDPDAGPRMDSHFQQSSFGNPPLAHAQHQQTHTQPWILASWFILYLLLRTTYYVRYCVHEKQSAWLSQPPKSAQFLSRSVLPSEFNPQQCLLAALRRTTRSHNPASDPPSRLSVIGTVIASGSRRMECGGYSDSDPDSVSVSGLDLDSDSTNHPLSTVVVHSLSVRPLPPHYD</sequence>
<dbReference type="KEGG" id="mbe:MBM_04973"/>
<dbReference type="HOGENOM" id="CLU_1283483_0_0_1"/>
<dbReference type="InParanoid" id="K1XUW1"/>
<accession>K1XUW1</accession>
<dbReference type="Proteomes" id="UP000006753">
    <property type="component" value="Unassembled WGS sequence"/>
</dbReference>
<gene>
    <name evidence="2" type="ORF">MBM_04973</name>
</gene>
<dbReference type="EMBL" id="JH921438">
    <property type="protein sequence ID" value="EKD16504.1"/>
    <property type="molecule type" value="Genomic_DNA"/>
</dbReference>
<feature type="region of interest" description="Disordered" evidence="1">
    <location>
        <begin position="168"/>
        <end position="189"/>
    </location>
</feature>
<evidence type="ECO:0000313" key="2">
    <source>
        <dbReference type="EMBL" id="EKD16504.1"/>
    </source>
</evidence>
<proteinExistence type="predicted"/>
<feature type="region of interest" description="Disordered" evidence="1">
    <location>
        <begin position="28"/>
        <end position="68"/>
    </location>
</feature>
<evidence type="ECO:0000313" key="3">
    <source>
        <dbReference type="Proteomes" id="UP000006753"/>
    </source>
</evidence>
<reference evidence="2 3" key="1">
    <citation type="journal article" date="2012" name="BMC Genomics">
        <title>Sequencing the genome of Marssonina brunnea reveals fungus-poplar co-evolution.</title>
        <authorList>
            <person name="Zhu S."/>
            <person name="Cao Y.-Z."/>
            <person name="Jiang C."/>
            <person name="Tan B.-Y."/>
            <person name="Wang Z."/>
            <person name="Feng S."/>
            <person name="Zhang L."/>
            <person name="Su X.-H."/>
            <person name="Brejova B."/>
            <person name="Vinar T."/>
            <person name="Xu M."/>
            <person name="Wang M.-X."/>
            <person name="Zhang S.-G."/>
            <person name="Huang M.-R."/>
            <person name="Wu R."/>
            <person name="Zhou Y."/>
        </authorList>
    </citation>
    <scope>NUCLEOTIDE SEQUENCE [LARGE SCALE GENOMIC DNA]</scope>
    <source>
        <strain evidence="2 3">MB_m1</strain>
    </source>
</reference>
<organism evidence="2 3">
    <name type="scientific">Marssonina brunnea f. sp. multigermtubi (strain MB_m1)</name>
    <name type="common">Marssonina leaf spot fungus</name>
    <dbReference type="NCBI Taxonomy" id="1072389"/>
    <lineage>
        <taxon>Eukaryota</taxon>
        <taxon>Fungi</taxon>
        <taxon>Dikarya</taxon>
        <taxon>Ascomycota</taxon>
        <taxon>Pezizomycotina</taxon>
        <taxon>Leotiomycetes</taxon>
        <taxon>Helotiales</taxon>
        <taxon>Drepanopezizaceae</taxon>
        <taxon>Drepanopeziza</taxon>
    </lineage>
</organism>